<gene>
    <name evidence="9" type="ORF">CVV68_00375</name>
</gene>
<evidence type="ECO:0000256" key="4">
    <source>
        <dbReference type="ARBA" id="ARBA00022989"/>
    </source>
</evidence>
<feature type="transmembrane region" description="Helical" evidence="7">
    <location>
        <begin position="92"/>
        <end position="113"/>
    </location>
</feature>
<keyword evidence="6" id="KW-0325">Glycoprotein</keyword>
<keyword evidence="5 7" id="KW-0472">Membrane</keyword>
<keyword evidence="3" id="KW-0732">Signal</keyword>
<evidence type="ECO:0000256" key="7">
    <source>
        <dbReference type="SAM" id="Phobius"/>
    </source>
</evidence>
<keyword evidence="10" id="KW-1185">Reference proteome</keyword>
<sequence>MTQYMQAPQQLASKPGSLEGNKSFLATWLLALFLGCFGVDRFYLGKVGTGLLKLFTFGGFGVWVLVDLIITLAGKQTDKAGRPLAGYSKNKLVALIVTAVLLVIGGVGGANAVNSAGQAVDSAVVAPAVKAAPAAPAAPGAPAAKAAEKVPAAPAEKKWTEVVALSGSADQASQVFELTGADAQLSYEFKGSDPEMAVAAVYLEPEGTDIATDGGIPVVMLSKPGASTTALHKKPGKYFLDVRAANLDSWTVKIEEKK</sequence>
<accession>A0A2V5LD74</accession>
<evidence type="ECO:0000256" key="1">
    <source>
        <dbReference type="ARBA" id="ARBA00004141"/>
    </source>
</evidence>
<feature type="domain" description="TM2" evidence="8">
    <location>
        <begin position="21"/>
        <end position="69"/>
    </location>
</feature>
<evidence type="ECO:0000256" key="2">
    <source>
        <dbReference type="ARBA" id="ARBA00022692"/>
    </source>
</evidence>
<reference evidence="9 10" key="1">
    <citation type="submission" date="2018-05" db="EMBL/GenBank/DDBJ databases">
        <title>Genetic diversity of glacier-inhabiting Cryobacterium bacteria in China and description of Cryobacterium mengkeensis sp. nov. and Arthrobacter glacialis sp. nov.</title>
        <authorList>
            <person name="Liu Q."/>
            <person name="Xin Y.-H."/>
        </authorList>
    </citation>
    <scope>NUCLEOTIDE SEQUENCE [LARGE SCALE GENOMIC DNA]</scope>
    <source>
        <strain evidence="9 10">LI2</strain>
    </source>
</reference>
<dbReference type="AlphaFoldDB" id="A0A2V5LD74"/>
<evidence type="ECO:0000256" key="3">
    <source>
        <dbReference type="ARBA" id="ARBA00022729"/>
    </source>
</evidence>
<feature type="transmembrane region" description="Helical" evidence="7">
    <location>
        <begin position="54"/>
        <end position="72"/>
    </location>
</feature>
<comment type="caution">
    <text evidence="9">The sequence shown here is derived from an EMBL/GenBank/DDBJ whole genome shotgun (WGS) entry which is preliminary data.</text>
</comment>
<dbReference type="GO" id="GO:0016020">
    <property type="term" value="C:membrane"/>
    <property type="evidence" value="ECO:0007669"/>
    <property type="project" value="UniProtKB-SubCell"/>
</dbReference>
<dbReference type="Pfam" id="PF05154">
    <property type="entry name" value="TM2"/>
    <property type="match status" value="1"/>
</dbReference>
<dbReference type="RefSeq" id="WP_110499028.1">
    <property type="nucleotide sequence ID" value="NZ_QJVD01000001.1"/>
</dbReference>
<evidence type="ECO:0000256" key="6">
    <source>
        <dbReference type="ARBA" id="ARBA00023180"/>
    </source>
</evidence>
<dbReference type="EMBL" id="QJVD01000001">
    <property type="protein sequence ID" value="PYI69605.1"/>
    <property type="molecule type" value="Genomic_DNA"/>
</dbReference>
<proteinExistence type="predicted"/>
<dbReference type="PANTHER" id="PTHR21016:SF7">
    <property type="entry name" value="TM2 DOMAIN-CONTAINING PROTEIN 3"/>
    <property type="match status" value="1"/>
</dbReference>
<keyword evidence="4 7" id="KW-1133">Transmembrane helix</keyword>
<evidence type="ECO:0000256" key="5">
    <source>
        <dbReference type="ARBA" id="ARBA00023136"/>
    </source>
</evidence>
<dbReference type="OrthoDB" id="2004788at2"/>
<evidence type="ECO:0000313" key="9">
    <source>
        <dbReference type="EMBL" id="PYI69605.1"/>
    </source>
</evidence>
<protein>
    <recommendedName>
        <fullName evidence="8">TM2 domain-containing protein</fullName>
    </recommendedName>
</protein>
<organism evidence="9 10">
    <name type="scientific">Arthrobacter livingstonensis</name>
    <dbReference type="NCBI Taxonomy" id="670078"/>
    <lineage>
        <taxon>Bacteria</taxon>
        <taxon>Bacillati</taxon>
        <taxon>Actinomycetota</taxon>
        <taxon>Actinomycetes</taxon>
        <taxon>Micrococcales</taxon>
        <taxon>Micrococcaceae</taxon>
        <taxon>Arthrobacter</taxon>
    </lineage>
</organism>
<evidence type="ECO:0000259" key="8">
    <source>
        <dbReference type="Pfam" id="PF05154"/>
    </source>
</evidence>
<dbReference type="InterPro" id="IPR050932">
    <property type="entry name" value="TM2D1-3-like"/>
</dbReference>
<evidence type="ECO:0000313" key="10">
    <source>
        <dbReference type="Proteomes" id="UP000247832"/>
    </source>
</evidence>
<dbReference type="PANTHER" id="PTHR21016">
    <property type="entry name" value="BETA-AMYLOID BINDING PROTEIN-RELATED"/>
    <property type="match status" value="1"/>
</dbReference>
<comment type="subcellular location">
    <subcellularLocation>
        <location evidence="1">Membrane</location>
        <topology evidence="1">Multi-pass membrane protein</topology>
    </subcellularLocation>
</comment>
<name>A0A2V5LD74_9MICC</name>
<keyword evidence="2 7" id="KW-0812">Transmembrane</keyword>
<dbReference type="Proteomes" id="UP000247832">
    <property type="component" value="Unassembled WGS sequence"/>
</dbReference>
<dbReference type="InterPro" id="IPR007829">
    <property type="entry name" value="TM2"/>
</dbReference>